<geneLocation type="plastid" evidence="1"/>
<dbReference type="RefSeq" id="YP_009294247.1">
    <property type="nucleotide sequence ID" value="NC_031147.1"/>
</dbReference>
<dbReference type="GO" id="GO:0016829">
    <property type="term" value="F:lyase activity"/>
    <property type="evidence" value="ECO:0007669"/>
    <property type="project" value="UniProtKB-KW"/>
</dbReference>
<accession>A0A1C9CH49</accession>
<reference evidence="1" key="1">
    <citation type="journal article" date="2018" name="PLoS ONE">
        <title>Plastid genome analysis of three Nemaliophycidae red algal species suggests environmental adaptation for iron limited habitats.</title>
        <authorList>
            <person name="Cho C.H."/>
            <person name="Choi J.W."/>
            <person name="Lam D.W."/>
            <person name="Kim K.M."/>
            <person name="Yoon H.S."/>
        </authorList>
    </citation>
    <scope>NUCLEOTIDE SEQUENCE</scope>
</reference>
<gene>
    <name evidence="1" type="primary">cpcS</name>
    <name evidence="1" type="ORF">Palma_055</name>
</gene>
<evidence type="ECO:0000313" key="1">
    <source>
        <dbReference type="EMBL" id="AOM67687.1"/>
    </source>
</evidence>
<dbReference type="AlphaFoldDB" id="A0A1C9CH49"/>
<dbReference type="EMBL" id="KX284726">
    <property type="protein sequence ID" value="AOM67687.1"/>
    <property type="molecule type" value="Genomic_DNA"/>
</dbReference>
<name>A0A1C9CH49_PALPL</name>
<dbReference type="GeneID" id="29070189"/>
<dbReference type="InterPro" id="IPR012674">
    <property type="entry name" value="Calycin"/>
</dbReference>
<keyword evidence="1" id="KW-0934">Plastid</keyword>
<organism evidence="1">
    <name type="scientific">Palmaria palmata</name>
    <name type="common">Dulse</name>
    <name type="synonym">Rhodymenia palmata</name>
    <dbReference type="NCBI Taxonomy" id="2822"/>
    <lineage>
        <taxon>Eukaryota</taxon>
        <taxon>Rhodophyta</taxon>
        <taxon>Florideophyceae</taxon>
        <taxon>Nemaliophycidae</taxon>
        <taxon>Palmariales</taxon>
        <taxon>Palmariaceae</taxon>
        <taxon>Palmaria</taxon>
    </lineage>
</organism>
<keyword evidence="1" id="KW-0456">Lyase</keyword>
<proteinExistence type="predicted"/>
<dbReference type="Gene3D" id="2.40.128.20">
    <property type="match status" value="1"/>
</dbReference>
<sequence length="152" mass="17380">MSSNTFININNGQWMTQKTVFITHSKVMGIHKSKISVNKSFSQRIIKVKEKIVSDTHEIVDMNTLEHGHFVKAYQDLSSELGRTINLQDDNTIKLNSYSNTLNHISVEHQKGGLRALEKLWLVNPNLRLVITLIEKKKKCVAICFSSDIRIC</sequence>
<protein>
    <submittedName>
        <fullName evidence="1">Chromophore lyase</fullName>
    </submittedName>
</protein>